<sequence>MIPFVAACAMLLCGPVVSQEENPTPKTTKKKVAQVEDTDKEKEKEKAPDLKKTLAEFKKELAATKTELEETKKSAAESEKALAELKKEALSAATKAEAAGKTGDEVKKTVDALQVSMKGIGDFAETKKTVDETKKTLDEVKSTANDGKSFGDDAKKKGDTSWMLTSSAFVMFMVPGLALFYGGMVRRKNVLATMMQSMAALAVVGVFWIVFGYGLAFGPSQIKINFLGVEDGGVIGWSWDLFCLKGVAADQFLPGYNIPVYVHVMFQGMFAIITPALISGAIAERIRFWPFCIFMILWVSFVYCPLAHMVWAFDWFDPSVLVAKRGSNAIGFLGKLGALDFAGGTVVHIAAGMAGFAACLVLRRRDGYPKTAIHPNSMVLTLLGAGLLWFGWFGFNGGSATASTYQAASAFTATQAAAAAAGLGWMLIEWLHKGKPTALGLASGIVAGLVAVTPASGYVYVWGGIVIGLAAALICYIAVWLKGLFKYDDSLDAFGVHGIGGFVGAVLTGLFCSTAINPGGASSGGDGPFAWKWSRARVEEIKKELPEADKKAAEEAKKLDEPKKKVEEAEKKVADAEAEVKKITDAKGDAAEATKKLDEAKKALDDEKKPLADVQAVVDDAAATAKSLKDESDKLQAIIDKQDDKEHDGKDKKGPYSQFFIQVKAASISVGFAFVVSAILVLLTHVITLGNFSTSKKDETEGLDHSEHGEVGFDFGFATETIRAGTSEPRAATSPKGNGRFEVSVDGVTHAELKTVWNALCQPSDHPADPNFLAVYPHVTTLSGTKFRLRGGDHAALIAKLETLLKKRLPGKAIKVTPA</sequence>
<feature type="compositionally biased region" description="Basic and acidic residues" evidence="8">
    <location>
        <begin position="33"/>
        <end position="51"/>
    </location>
</feature>
<dbReference type="InterPro" id="IPR029020">
    <property type="entry name" value="Ammonium/urea_transptr"/>
</dbReference>
<evidence type="ECO:0000256" key="4">
    <source>
        <dbReference type="ARBA" id="ARBA00022692"/>
    </source>
</evidence>
<keyword evidence="6 9" id="KW-0472">Membrane</keyword>
<evidence type="ECO:0000313" key="12">
    <source>
        <dbReference type="Proteomes" id="UP000214646"/>
    </source>
</evidence>
<feature type="transmembrane region" description="Helical" evidence="9">
    <location>
        <begin position="493"/>
        <end position="516"/>
    </location>
</feature>
<feature type="transmembrane region" description="Helical" evidence="9">
    <location>
        <begin position="288"/>
        <end position="311"/>
    </location>
</feature>
<dbReference type="Proteomes" id="UP000214646">
    <property type="component" value="Unassembled WGS sequence"/>
</dbReference>
<comment type="subcellular location">
    <subcellularLocation>
        <location evidence="1">Membrane</location>
        <topology evidence="1">Multi-pass membrane protein</topology>
    </subcellularLocation>
</comment>
<feature type="region of interest" description="Disordered" evidence="8">
    <location>
        <begin position="547"/>
        <end position="570"/>
    </location>
</feature>
<evidence type="ECO:0000256" key="3">
    <source>
        <dbReference type="ARBA" id="ARBA00022448"/>
    </source>
</evidence>
<feature type="transmembrane region" description="Helical" evidence="9">
    <location>
        <begin position="260"/>
        <end position="281"/>
    </location>
</feature>
<dbReference type="GO" id="GO:0008519">
    <property type="term" value="F:ammonium channel activity"/>
    <property type="evidence" value="ECO:0007669"/>
    <property type="project" value="InterPro"/>
</dbReference>
<dbReference type="RefSeq" id="WP_088260321.1">
    <property type="nucleotide sequence ID" value="NZ_NIDE01000019.1"/>
</dbReference>
<dbReference type="PANTHER" id="PTHR43029">
    <property type="entry name" value="AMMONIUM TRANSPORTER MEP2"/>
    <property type="match status" value="1"/>
</dbReference>
<dbReference type="Gene3D" id="1.10.3430.10">
    <property type="entry name" value="Ammonium transporter AmtB like domains"/>
    <property type="match status" value="2"/>
</dbReference>
<evidence type="ECO:0000256" key="7">
    <source>
        <dbReference type="ARBA" id="ARBA00023177"/>
    </source>
</evidence>
<feature type="transmembrane region" description="Helical" evidence="9">
    <location>
        <begin position="459"/>
        <end position="481"/>
    </location>
</feature>
<evidence type="ECO:0000259" key="10">
    <source>
        <dbReference type="Pfam" id="PF00909"/>
    </source>
</evidence>
<evidence type="ECO:0000256" key="2">
    <source>
        <dbReference type="ARBA" id="ARBA00005887"/>
    </source>
</evidence>
<accession>A0A225D0L3</accession>
<protein>
    <submittedName>
        <fullName evidence="11">Ammonium transporter</fullName>
    </submittedName>
</protein>
<keyword evidence="7" id="KW-0924">Ammonia transport</keyword>
<dbReference type="InterPro" id="IPR001905">
    <property type="entry name" value="Ammonium_transpt"/>
</dbReference>
<dbReference type="Pfam" id="PF00909">
    <property type="entry name" value="Ammonium_transp"/>
    <property type="match status" value="1"/>
</dbReference>
<name>A0A225D0L3_9BACT</name>
<dbReference type="AlphaFoldDB" id="A0A225D0L3"/>
<dbReference type="SUPFAM" id="SSF111352">
    <property type="entry name" value="Ammonium transporter"/>
    <property type="match status" value="1"/>
</dbReference>
<keyword evidence="5 9" id="KW-1133">Transmembrane helix</keyword>
<feature type="transmembrane region" description="Helical" evidence="9">
    <location>
        <begin position="407"/>
        <end position="428"/>
    </location>
</feature>
<dbReference type="NCBIfam" id="TIGR00836">
    <property type="entry name" value="amt"/>
    <property type="match status" value="1"/>
</dbReference>
<evidence type="ECO:0000313" key="11">
    <source>
        <dbReference type="EMBL" id="OWK35131.1"/>
    </source>
</evidence>
<evidence type="ECO:0000256" key="6">
    <source>
        <dbReference type="ARBA" id="ARBA00023136"/>
    </source>
</evidence>
<evidence type="ECO:0000256" key="8">
    <source>
        <dbReference type="SAM" id="MobiDB-lite"/>
    </source>
</evidence>
<feature type="transmembrane region" description="Helical" evidence="9">
    <location>
        <begin position="341"/>
        <end position="362"/>
    </location>
</feature>
<evidence type="ECO:0000256" key="5">
    <source>
        <dbReference type="ARBA" id="ARBA00022989"/>
    </source>
</evidence>
<dbReference type="OrthoDB" id="9814202at2"/>
<feature type="transmembrane region" description="Helical" evidence="9">
    <location>
        <begin position="374"/>
        <end position="395"/>
    </location>
</feature>
<feature type="transmembrane region" description="Helical" evidence="9">
    <location>
        <begin position="162"/>
        <end position="185"/>
    </location>
</feature>
<gene>
    <name evidence="11" type="ORF">FRUB_09973</name>
</gene>
<keyword evidence="12" id="KW-1185">Reference proteome</keyword>
<comment type="caution">
    <text evidence="11">The sequence shown here is derived from an EMBL/GenBank/DDBJ whole genome shotgun (WGS) entry which is preliminary data.</text>
</comment>
<feature type="region of interest" description="Disordered" evidence="8">
    <location>
        <begin position="18"/>
        <end position="51"/>
    </location>
</feature>
<reference evidence="12" key="1">
    <citation type="submission" date="2017-06" db="EMBL/GenBank/DDBJ databases">
        <title>Genome analysis of Fimbriiglobus ruber SP5, the first member of the order Planctomycetales with confirmed chitinolytic capability.</title>
        <authorList>
            <person name="Ravin N.V."/>
            <person name="Rakitin A.L."/>
            <person name="Ivanova A.A."/>
            <person name="Beletsky A.V."/>
            <person name="Kulichevskaya I.S."/>
            <person name="Mardanov A.V."/>
            <person name="Dedysh S.N."/>
        </authorList>
    </citation>
    <scope>NUCLEOTIDE SEQUENCE [LARGE SCALE GENOMIC DNA]</scope>
    <source>
        <strain evidence="12">SP5</strain>
    </source>
</reference>
<comment type="similarity">
    <text evidence="2">Belongs to the ammonia transporter channel (TC 1.A.11.2) family.</text>
</comment>
<evidence type="ECO:0000256" key="9">
    <source>
        <dbReference type="SAM" id="Phobius"/>
    </source>
</evidence>
<keyword evidence="4 9" id="KW-0812">Transmembrane</keyword>
<evidence type="ECO:0000256" key="1">
    <source>
        <dbReference type="ARBA" id="ARBA00004141"/>
    </source>
</evidence>
<feature type="domain" description="Ammonium transporter AmtB-like" evidence="10">
    <location>
        <begin position="162"/>
        <end position="517"/>
    </location>
</feature>
<keyword evidence="3" id="KW-0813">Transport</keyword>
<dbReference type="PANTHER" id="PTHR43029:SF10">
    <property type="entry name" value="AMMONIUM TRANSPORTER MEP2"/>
    <property type="match status" value="1"/>
</dbReference>
<feature type="transmembrane region" description="Helical" evidence="9">
    <location>
        <begin position="197"/>
        <end position="217"/>
    </location>
</feature>
<organism evidence="11 12">
    <name type="scientific">Fimbriiglobus ruber</name>
    <dbReference type="NCBI Taxonomy" id="1908690"/>
    <lineage>
        <taxon>Bacteria</taxon>
        <taxon>Pseudomonadati</taxon>
        <taxon>Planctomycetota</taxon>
        <taxon>Planctomycetia</taxon>
        <taxon>Gemmatales</taxon>
        <taxon>Gemmataceae</taxon>
        <taxon>Fimbriiglobus</taxon>
    </lineage>
</organism>
<feature type="transmembrane region" description="Helical" evidence="9">
    <location>
        <begin position="665"/>
        <end position="687"/>
    </location>
</feature>
<dbReference type="EMBL" id="NIDE01000019">
    <property type="protein sequence ID" value="OWK35131.1"/>
    <property type="molecule type" value="Genomic_DNA"/>
</dbReference>
<dbReference type="GO" id="GO:0005886">
    <property type="term" value="C:plasma membrane"/>
    <property type="evidence" value="ECO:0007669"/>
    <property type="project" value="TreeGrafter"/>
</dbReference>
<dbReference type="InterPro" id="IPR024041">
    <property type="entry name" value="NH4_transpt_AmtB-like_dom"/>
</dbReference>
<feature type="transmembrane region" description="Helical" evidence="9">
    <location>
        <begin position="437"/>
        <end position="453"/>
    </location>
</feature>
<proteinExistence type="inferred from homology"/>